<organism evidence="2 3">
    <name type="scientific">Pleurodeles waltl</name>
    <name type="common">Iberian ribbed newt</name>
    <dbReference type="NCBI Taxonomy" id="8319"/>
    <lineage>
        <taxon>Eukaryota</taxon>
        <taxon>Metazoa</taxon>
        <taxon>Chordata</taxon>
        <taxon>Craniata</taxon>
        <taxon>Vertebrata</taxon>
        <taxon>Euteleostomi</taxon>
        <taxon>Amphibia</taxon>
        <taxon>Batrachia</taxon>
        <taxon>Caudata</taxon>
        <taxon>Salamandroidea</taxon>
        <taxon>Salamandridae</taxon>
        <taxon>Pleurodelinae</taxon>
        <taxon>Pleurodeles</taxon>
    </lineage>
</organism>
<proteinExistence type="predicted"/>
<feature type="compositionally biased region" description="Basic residues" evidence="1">
    <location>
        <begin position="20"/>
        <end position="29"/>
    </location>
</feature>
<feature type="region of interest" description="Disordered" evidence="1">
    <location>
        <begin position="88"/>
        <end position="124"/>
    </location>
</feature>
<reference evidence="2" key="1">
    <citation type="journal article" date="2022" name="bioRxiv">
        <title>Sequencing and chromosome-scale assembly of the giantPleurodeles waltlgenome.</title>
        <authorList>
            <person name="Brown T."/>
            <person name="Elewa A."/>
            <person name="Iarovenko S."/>
            <person name="Subramanian E."/>
            <person name="Araus A.J."/>
            <person name="Petzold A."/>
            <person name="Susuki M."/>
            <person name="Suzuki K.-i.T."/>
            <person name="Hayashi T."/>
            <person name="Toyoda A."/>
            <person name="Oliveira C."/>
            <person name="Osipova E."/>
            <person name="Leigh N.D."/>
            <person name="Simon A."/>
            <person name="Yun M.H."/>
        </authorList>
    </citation>
    <scope>NUCLEOTIDE SEQUENCE</scope>
    <source>
        <strain evidence="2">20211129_DDA</strain>
        <tissue evidence="2">Liver</tissue>
    </source>
</reference>
<feature type="compositionally biased region" description="Polar residues" evidence="1">
    <location>
        <begin position="1"/>
        <end position="10"/>
    </location>
</feature>
<dbReference type="EMBL" id="JANPWB010000006">
    <property type="protein sequence ID" value="KAJ1181255.1"/>
    <property type="molecule type" value="Genomic_DNA"/>
</dbReference>
<evidence type="ECO:0000313" key="3">
    <source>
        <dbReference type="Proteomes" id="UP001066276"/>
    </source>
</evidence>
<comment type="caution">
    <text evidence="2">The sequence shown here is derived from an EMBL/GenBank/DDBJ whole genome shotgun (WGS) entry which is preliminary data.</text>
</comment>
<dbReference type="Proteomes" id="UP001066276">
    <property type="component" value="Chromosome 3_2"/>
</dbReference>
<accession>A0AAV7TWW7</accession>
<dbReference type="AlphaFoldDB" id="A0AAV7TWW7"/>
<protein>
    <submittedName>
        <fullName evidence="2">Uncharacterized protein</fullName>
    </submittedName>
</protein>
<keyword evidence="3" id="KW-1185">Reference proteome</keyword>
<sequence length="124" mass="13747">MSQPALSRTSAPPGPGPRDLRKKKRRRPQRALIFGATGPFSMRLRIQKRGQRLWRTEKPSTFWGHVGAERARRSVSLFVKGCIGSPRAYRRGVVPHGESSGSKSKEKGGNEQGQRPVAAQKETS</sequence>
<feature type="region of interest" description="Disordered" evidence="1">
    <location>
        <begin position="1"/>
        <end position="32"/>
    </location>
</feature>
<name>A0AAV7TWW7_PLEWA</name>
<evidence type="ECO:0000256" key="1">
    <source>
        <dbReference type="SAM" id="MobiDB-lite"/>
    </source>
</evidence>
<evidence type="ECO:0000313" key="2">
    <source>
        <dbReference type="EMBL" id="KAJ1181255.1"/>
    </source>
</evidence>
<gene>
    <name evidence="2" type="ORF">NDU88_006463</name>
</gene>